<dbReference type="InterPro" id="IPR017896">
    <property type="entry name" value="4Fe4S_Fe-S-bd"/>
</dbReference>
<evidence type="ECO:0000313" key="14">
    <source>
        <dbReference type="Proteomes" id="UP000812013"/>
    </source>
</evidence>
<evidence type="ECO:0000256" key="3">
    <source>
        <dbReference type="ARBA" id="ARBA00022448"/>
    </source>
</evidence>
<evidence type="ECO:0000256" key="11">
    <source>
        <dbReference type="RuleBase" id="RU364098"/>
    </source>
</evidence>
<dbReference type="InterPro" id="IPR017900">
    <property type="entry name" value="4Fe4S_Fe_S_CS"/>
</dbReference>
<sequence>MTYVVAEPCIRCRTTDCVTVCPVDCFYAGENMLVINPEECIDCGACEPECPVTAIFEESELPKKWSAYIQLNVEYASKWPGITEQTDPPSDWEEWKDVEEKKKHFNPAPAS</sequence>
<evidence type="ECO:0000256" key="10">
    <source>
        <dbReference type="ARBA" id="ARBA00023291"/>
    </source>
</evidence>
<dbReference type="PANTHER" id="PTHR42859">
    <property type="entry name" value="OXIDOREDUCTASE"/>
    <property type="match status" value="1"/>
</dbReference>
<dbReference type="EMBL" id="WTFF01000427">
    <property type="protein sequence ID" value="MBW5486572.1"/>
    <property type="molecule type" value="Genomic_DNA"/>
</dbReference>
<evidence type="ECO:0000256" key="2">
    <source>
        <dbReference type="ARBA" id="ARBA00001966"/>
    </source>
</evidence>
<dbReference type="InterPro" id="IPR022569">
    <property type="entry name" value="Fd_C"/>
</dbReference>
<comment type="cofactor">
    <cofactor evidence="2 11">
        <name>[4Fe-4S] cluster</name>
        <dbReference type="ChEBI" id="CHEBI:49883"/>
    </cofactor>
</comment>
<dbReference type="PRINTS" id="PR00354">
    <property type="entry name" value="7FE8SFRDOXIN"/>
</dbReference>
<evidence type="ECO:0000259" key="12">
    <source>
        <dbReference type="PROSITE" id="PS51379"/>
    </source>
</evidence>
<evidence type="ECO:0000256" key="5">
    <source>
        <dbReference type="ARBA" id="ARBA00022723"/>
    </source>
</evidence>
<keyword evidence="8 11" id="KW-0408">Iron</keyword>
<accession>A0ABS6ZFN5</accession>
<dbReference type="PROSITE" id="PS51379">
    <property type="entry name" value="4FE4S_FER_2"/>
    <property type="match status" value="2"/>
</dbReference>
<protein>
    <recommendedName>
        <fullName evidence="11">Ferredoxin</fullName>
    </recommendedName>
</protein>
<evidence type="ECO:0000313" key="13">
    <source>
        <dbReference type="EMBL" id="MBW5486572.1"/>
    </source>
</evidence>
<dbReference type="Gene3D" id="3.30.70.20">
    <property type="match status" value="1"/>
</dbReference>
<dbReference type="PANTHER" id="PTHR42859:SF2">
    <property type="entry name" value="FERREDOXIN"/>
    <property type="match status" value="1"/>
</dbReference>
<feature type="domain" description="4Fe-4S ferredoxin-type" evidence="12">
    <location>
        <begin position="1"/>
        <end position="30"/>
    </location>
</feature>
<feature type="domain" description="4Fe-4S ferredoxin-type" evidence="12">
    <location>
        <begin position="31"/>
        <end position="60"/>
    </location>
</feature>
<evidence type="ECO:0000256" key="4">
    <source>
        <dbReference type="ARBA" id="ARBA00022485"/>
    </source>
</evidence>
<gene>
    <name evidence="13" type="ORF">GPJ59_33170</name>
</gene>
<dbReference type="InterPro" id="IPR050294">
    <property type="entry name" value="RnfB_subfamily"/>
</dbReference>
<keyword evidence="5 11" id="KW-0479">Metal-binding</keyword>
<dbReference type="SUPFAM" id="SSF54862">
    <property type="entry name" value="4Fe-4S ferredoxins"/>
    <property type="match status" value="1"/>
</dbReference>
<dbReference type="InterPro" id="IPR054829">
    <property type="entry name" value="FdxA"/>
</dbReference>
<dbReference type="RefSeq" id="WP_219671635.1">
    <property type="nucleotide sequence ID" value="NZ_WTFF01000427.1"/>
</dbReference>
<dbReference type="NCBIfam" id="NF045490">
    <property type="entry name" value="FdxA_Protbact"/>
    <property type="match status" value="1"/>
</dbReference>
<reference evidence="13 14" key="1">
    <citation type="submission" date="2019-12" db="EMBL/GenBank/DDBJ databases">
        <title>Genome sequence of Streptomyces bambusae.</title>
        <authorList>
            <person name="Bansal K."/>
            <person name="Choksket S."/>
            <person name="Korpole S."/>
            <person name="Patil P.B."/>
        </authorList>
    </citation>
    <scope>NUCLEOTIDE SEQUENCE [LARGE SCALE GENOMIC DNA]</scope>
    <source>
        <strain evidence="13 14">SK60</strain>
    </source>
</reference>
<keyword evidence="9 11" id="KW-0411">Iron-sulfur</keyword>
<evidence type="ECO:0000256" key="7">
    <source>
        <dbReference type="ARBA" id="ARBA00022982"/>
    </source>
</evidence>
<dbReference type="PROSITE" id="PS00198">
    <property type="entry name" value="4FE4S_FER_1"/>
    <property type="match status" value="1"/>
</dbReference>
<keyword evidence="14" id="KW-1185">Reference proteome</keyword>
<evidence type="ECO:0000256" key="1">
    <source>
        <dbReference type="ARBA" id="ARBA00001927"/>
    </source>
</evidence>
<dbReference type="InterPro" id="IPR000813">
    <property type="entry name" value="7Fe_ferredoxin"/>
</dbReference>
<organism evidence="13 14">
    <name type="scientific">Streptomyces bambusae</name>
    <dbReference type="NCBI Taxonomy" id="1550616"/>
    <lineage>
        <taxon>Bacteria</taxon>
        <taxon>Bacillati</taxon>
        <taxon>Actinomycetota</taxon>
        <taxon>Actinomycetes</taxon>
        <taxon>Kitasatosporales</taxon>
        <taxon>Streptomycetaceae</taxon>
        <taxon>Streptomyces</taxon>
    </lineage>
</organism>
<dbReference type="Pfam" id="PF00037">
    <property type="entry name" value="Fer4"/>
    <property type="match status" value="1"/>
</dbReference>
<dbReference type="Proteomes" id="UP000812013">
    <property type="component" value="Unassembled WGS sequence"/>
</dbReference>
<proteinExistence type="predicted"/>
<comment type="cofactor">
    <cofactor evidence="1 11">
        <name>[3Fe-4S] cluster</name>
        <dbReference type="ChEBI" id="CHEBI:21137"/>
    </cofactor>
</comment>
<comment type="function">
    <text evidence="11">Ferredoxins are iron-sulfur proteins that transfer electrons in a wide variety of metabolic reactions.</text>
</comment>
<keyword evidence="3 11" id="KW-0813">Transport</keyword>
<evidence type="ECO:0000256" key="6">
    <source>
        <dbReference type="ARBA" id="ARBA00022737"/>
    </source>
</evidence>
<keyword evidence="4 11" id="KW-0004">4Fe-4S</keyword>
<keyword evidence="6 11" id="KW-0677">Repeat</keyword>
<name>A0ABS6ZFN5_9ACTN</name>
<dbReference type="Pfam" id="PF11953">
    <property type="entry name" value="DUF3470"/>
    <property type="match status" value="1"/>
</dbReference>
<keyword evidence="7 11" id="KW-0249">Electron transport</keyword>
<evidence type="ECO:0000256" key="9">
    <source>
        <dbReference type="ARBA" id="ARBA00023014"/>
    </source>
</evidence>
<keyword evidence="10 11" id="KW-0003">3Fe-4S</keyword>
<evidence type="ECO:0000256" key="8">
    <source>
        <dbReference type="ARBA" id="ARBA00023004"/>
    </source>
</evidence>
<dbReference type="Pfam" id="PF12800">
    <property type="entry name" value="Fer4_4"/>
    <property type="match status" value="1"/>
</dbReference>
<comment type="caution">
    <text evidence="13">The sequence shown here is derived from an EMBL/GenBank/DDBJ whole genome shotgun (WGS) entry which is preliminary data.</text>
</comment>